<sequence>MNFEDVPSTSSQPDVPVKKKFFPIQTGVIPRTLIPNFYRKISSSIQTLSRGLPNEAGVYQKLKGKVRIHYSKIFRRYEYKFESKNDIQMFWYHLRAIALSTPMNVRNMSEEETEKSDGSKFFQVLVRIISGKIITVDVDASETAMEVKMKIFAQEGIPPVFQRLQIAGKPFNDQETFFFHAAKKFTTLQLMLPLRGGSRLQIKCLSGGDLMANNCVYLADVNASTVAEIKSYFVEQKGVPVNALDLYYRGKKLREDYDIRKIKSSIFLVHKIKNGVHIRVETFKGQSIQLYVKPTDTVDYVKRLIRILEEISVEVQDHIFSGIVFRNNSKFAQKLTVKNDNTVRSIQQKISEMTGLVPEAQEIVFLDLRASNSPPVFEDNNTENETVYYVPQSLIQKAYDYLRSNDPTQAGEKAWASAFYSVKMLYLQLQVHNTSHSSNKWLADFAIDTMEQSKRTRTKKLFEKAELCHKIFCGSQRCTAEIFESLLDDVEEFIREWQTIDINVVSAQLNAFINDRSSYDDGKIKFREANGILKEFGGIFNRPYKYEFS</sequence>
<proteinExistence type="predicted"/>
<name>A0AC34FMQ8_9BILA</name>
<dbReference type="WBParaSite" id="ES5_v2.g18388.t1">
    <property type="protein sequence ID" value="ES5_v2.g18388.t1"/>
    <property type="gene ID" value="ES5_v2.g18388"/>
</dbReference>
<reference evidence="2" key="1">
    <citation type="submission" date="2022-11" db="UniProtKB">
        <authorList>
            <consortium name="WormBaseParasite"/>
        </authorList>
    </citation>
    <scope>IDENTIFICATION</scope>
</reference>
<dbReference type="Proteomes" id="UP000887579">
    <property type="component" value="Unplaced"/>
</dbReference>
<evidence type="ECO:0000313" key="1">
    <source>
        <dbReference type="Proteomes" id="UP000887579"/>
    </source>
</evidence>
<organism evidence="1 2">
    <name type="scientific">Panagrolaimus sp. ES5</name>
    <dbReference type="NCBI Taxonomy" id="591445"/>
    <lineage>
        <taxon>Eukaryota</taxon>
        <taxon>Metazoa</taxon>
        <taxon>Ecdysozoa</taxon>
        <taxon>Nematoda</taxon>
        <taxon>Chromadorea</taxon>
        <taxon>Rhabditida</taxon>
        <taxon>Tylenchina</taxon>
        <taxon>Panagrolaimomorpha</taxon>
        <taxon>Panagrolaimoidea</taxon>
        <taxon>Panagrolaimidae</taxon>
        <taxon>Panagrolaimus</taxon>
    </lineage>
</organism>
<accession>A0AC34FMQ8</accession>
<protein>
    <submittedName>
        <fullName evidence="2">Ubiquitin-like domain-containing protein</fullName>
    </submittedName>
</protein>
<evidence type="ECO:0000313" key="2">
    <source>
        <dbReference type="WBParaSite" id="ES5_v2.g18388.t1"/>
    </source>
</evidence>